<feature type="transmembrane region" description="Helical" evidence="5">
    <location>
        <begin position="579"/>
        <end position="605"/>
    </location>
</feature>
<feature type="transmembrane region" description="Helical" evidence="5">
    <location>
        <begin position="699"/>
        <end position="716"/>
    </location>
</feature>
<keyword evidence="8" id="KW-1185">Reference proteome</keyword>
<dbReference type="NCBIfam" id="TIGR03062">
    <property type="entry name" value="pip_yhgE_Cterm"/>
    <property type="match status" value="1"/>
</dbReference>
<protein>
    <submittedName>
        <fullName evidence="7">YhgE/Pip domain-containing protein</fullName>
    </submittedName>
</protein>
<evidence type="ECO:0000256" key="3">
    <source>
        <dbReference type="ARBA" id="ARBA00022989"/>
    </source>
</evidence>
<sequence>MRVSLAILTRDLKRLLRSPVALLVTLGVCLIPSAYAWLNVLANWDPYENTATVPVAVAVEDTGSDVPGLGPVDAGALIRERLEQNHQLGWTFVDEATALEGVRSGRYYAAFVIPRDFTETLAGAVSGHARPARVSYYVNEKANAVAPKVTDTGATTLEDQVSSEFVRVAGEAVAGRVQAAVGGATDTADETAGDALSILRGAEGDLSETADAFDAARGAVAQGRAAVERTRDALDDASGGARSLARDLDGALGTLGDTRARIRSFARDLSADLGTGASTLSALASQASHDVGLVAGDVGWARGKLDAAASEVEAAGGTLRTVGSALGRARDALAALPLSGSQAAARDAAVAALDEQVRALDELADSQDAQAAGMRAVSQEVAVGAEGMEGFAGSVADAAQTGADALSGLRADLAQDVSPELAAALDALGDAGGRLAGGADALPALIGQAQGTLDQLDAVLESASSTLEDGAATLRDASADAGALADDLAALRGAADPALVADVLELDPAETGAALASPVDLVTEAVYPVANYGSGVAPFYTNLALWVGGFVLVAVYKLEVDREGLPGGAAPVTATQAFWGRWLLLALLGQIQAVVCCVGDLALGVQSVSPAAYVLAGMVASLVYVLVIYALAATLKHVGKALAVLLVVLQIPGASGLYPIQMQPAFFQALGPWLPFTYGINAMREAVGGFYDGNYVRDLLVLLAFALPALALATLARPRLLDVDAFFDRELARTDLLVTERTGERDGRLGAVLRALGESAATRDALLERERRFERLYPARVRRGLAALVVAPACALALGAALPGARLVLLAAWAASLAVTCCYLVGLAYLRERLRERGELGRMGRRELVDAALGEKGGER</sequence>
<dbReference type="InterPro" id="IPR017500">
    <property type="entry name" value="Phage_infect_YhgE_N"/>
</dbReference>
<dbReference type="Gene3D" id="3.40.1710.10">
    <property type="entry name" value="abc type-2 transporter like domain"/>
    <property type="match status" value="1"/>
</dbReference>
<feature type="domain" description="ABC-2 type transporter transmembrane" evidence="6">
    <location>
        <begin position="528"/>
        <end position="714"/>
    </location>
</feature>
<comment type="caution">
    <text evidence="7">The sequence shown here is derived from an EMBL/GenBank/DDBJ whole genome shotgun (WGS) entry which is preliminary data.</text>
</comment>
<reference evidence="7 8" key="1">
    <citation type="submission" date="2020-10" db="EMBL/GenBank/DDBJ databases">
        <title>ChiBAC.</title>
        <authorList>
            <person name="Zenner C."/>
            <person name="Hitch T.C.A."/>
            <person name="Clavel T."/>
        </authorList>
    </citation>
    <scope>NUCLEOTIDE SEQUENCE [LARGE SCALE GENOMIC DNA]</scope>
    <source>
        <strain evidence="7 8">DSM 107455</strain>
    </source>
</reference>
<evidence type="ECO:0000256" key="1">
    <source>
        <dbReference type="ARBA" id="ARBA00004141"/>
    </source>
</evidence>
<evidence type="ECO:0000256" key="5">
    <source>
        <dbReference type="SAM" id="Phobius"/>
    </source>
</evidence>
<feature type="transmembrane region" description="Helical" evidence="5">
    <location>
        <begin position="539"/>
        <end position="558"/>
    </location>
</feature>
<dbReference type="Pfam" id="PF12698">
    <property type="entry name" value="ABC2_membrane_3"/>
    <property type="match status" value="1"/>
</dbReference>
<proteinExistence type="predicted"/>
<dbReference type="EMBL" id="JADCJZ010000001">
    <property type="protein sequence ID" value="MBE5023976.1"/>
    <property type="molecule type" value="Genomic_DNA"/>
</dbReference>
<dbReference type="NCBIfam" id="TIGR03061">
    <property type="entry name" value="pip_yhgE_Nterm"/>
    <property type="match status" value="1"/>
</dbReference>
<name>A0ABR9QSB1_9ACTN</name>
<keyword evidence="4 5" id="KW-0472">Membrane</keyword>
<keyword evidence="2 5" id="KW-0812">Transmembrane</keyword>
<comment type="subcellular location">
    <subcellularLocation>
        <location evidence="1">Membrane</location>
        <topology evidence="1">Multi-pass membrane protein</topology>
    </subcellularLocation>
</comment>
<dbReference type="PANTHER" id="PTHR43077:SF10">
    <property type="entry name" value="TRANSPORT PERMEASE PROTEIN"/>
    <property type="match status" value="1"/>
</dbReference>
<feature type="transmembrane region" description="Helical" evidence="5">
    <location>
        <begin position="611"/>
        <end position="632"/>
    </location>
</feature>
<dbReference type="InterPro" id="IPR017501">
    <property type="entry name" value="Phage_infect_YhgE_C"/>
</dbReference>
<dbReference type="InterPro" id="IPR051328">
    <property type="entry name" value="T7SS_ABC-Transporter"/>
</dbReference>
<dbReference type="InterPro" id="IPR013525">
    <property type="entry name" value="ABC2_TM"/>
</dbReference>
<organism evidence="7 8">
    <name type="scientific">Thermophilibacter gallinarum</name>
    <dbReference type="NCBI Taxonomy" id="2779357"/>
    <lineage>
        <taxon>Bacteria</taxon>
        <taxon>Bacillati</taxon>
        <taxon>Actinomycetota</taxon>
        <taxon>Coriobacteriia</taxon>
        <taxon>Coriobacteriales</taxon>
        <taxon>Atopobiaceae</taxon>
        <taxon>Thermophilibacter</taxon>
    </lineage>
</organism>
<evidence type="ECO:0000259" key="6">
    <source>
        <dbReference type="Pfam" id="PF12698"/>
    </source>
</evidence>
<evidence type="ECO:0000256" key="2">
    <source>
        <dbReference type="ARBA" id="ARBA00022692"/>
    </source>
</evidence>
<dbReference type="RefSeq" id="WP_193529376.1">
    <property type="nucleotide sequence ID" value="NZ_JADCJZ010000001.1"/>
</dbReference>
<dbReference type="Proteomes" id="UP001194273">
    <property type="component" value="Unassembled WGS sequence"/>
</dbReference>
<gene>
    <name evidence="7" type="ORF">INF26_03810</name>
</gene>
<feature type="transmembrane region" description="Helical" evidence="5">
    <location>
        <begin position="808"/>
        <end position="830"/>
    </location>
</feature>
<evidence type="ECO:0000256" key="4">
    <source>
        <dbReference type="ARBA" id="ARBA00023136"/>
    </source>
</evidence>
<dbReference type="PANTHER" id="PTHR43077">
    <property type="entry name" value="TRANSPORT PERMEASE YVFS-RELATED"/>
    <property type="match status" value="1"/>
</dbReference>
<feature type="transmembrane region" description="Helical" evidence="5">
    <location>
        <begin position="641"/>
        <end position="660"/>
    </location>
</feature>
<evidence type="ECO:0000313" key="7">
    <source>
        <dbReference type="EMBL" id="MBE5023976.1"/>
    </source>
</evidence>
<accession>A0ABR9QSB1</accession>
<keyword evidence="3 5" id="KW-1133">Transmembrane helix</keyword>
<evidence type="ECO:0000313" key="8">
    <source>
        <dbReference type="Proteomes" id="UP001194273"/>
    </source>
</evidence>
<feature type="transmembrane region" description="Helical" evidence="5">
    <location>
        <begin position="785"/>
        <end position="802"/>
    </location>
</feature>